<evidence type="ECO:0000313" key="7">
    <source>
        <dbReference type="Proteomes" id="UP001596407"/>
    </source>
</evidence>
<organism evidence="6 7">
    <name type="scientific">Halorussus caseinilyticus</name>
    <dbReference type="NCBI Taxonomy" id="3034025"/>
    <lineage>
        <taxon>Archaea</taxon>
        <taxon>Methanobacteriati</taxon>
        <taxon>Methanobacteriota</taxon>
        <taxon>Stenosarchaea group</taxon>
        <taxon>Halobacteria</taxon>
        <taxon>Halobacteriales</taxon>
        <taxon>Haladaptataceae</taxon>
        <taxon>Halorussus</taxon>
    </lineage>
</organism>
<evidence type="ECO:0000256" key="1">
    <source>
        <dbReference type="ARBA" id="ARBA00022714"/>
    </source>
</evidence>
<evidence type="ECO:0000256" key="2">
    <source>
        <dbReference type="ARBA" id="ARBA00022723"/>
    </source>
</evidence>
<feature type="domain" description="Rieske" evidence="5">
    <location>
        <begin position="5"/>
        <end position="110"/>
    </location>
</feature>
<keyword evidence="1" id="KW-0001">2Fe-2S</keyword>
<dbReference type="PANTHER" id="PTHR40261:SF1">
    <property type="entry name" value="RIESKE DOMAIN-CONTAINING PROTEIN"/>
    <property type="match status" value="1"/>
</dbReference>
<protein>
    <submittedName>
        <fullName evidence="6">Rieske (2Fe-2S) protein</fullName>
    </submittedName>
</protein>
<keyword evidence="4" id="KW-0411">Iron-sulfur</keyword>
<evidence type="ECO:0000256" key="4">
    <source>
        <dbReference type="ARBA" id="ARBA00023014"/>
    </source>
</evidence>
<dbReference type="Gene3D" id="2.102.10.10">
    <property type="entry name" value="Rieske [2Fe-2S] iron-sulphur domain"/>
    <property type="match status" value="1"/>
</dbReference>
<dbReference type="InterPro" id="IPR036922">
    <property type="entry name" value="Rieske_2Fe-2S_sf"/>
</dbReference>
<comment type="caution">
    <text evidence="6">The sequence shown here is derived from an EMBL/GenBank/DDBJ whole genome shotgun (WGS) entry which is preliminary data.</text>
</comment>
<dbReference type="RefSeq" id="WP_276280979.1">
    <property type="nucleotide sequence ID" value="NZ_CP119809.1"/>
</dbReference>
<name>A0ABD5WSN9_9EURY</name>
<dbReference type="Pfam" id="PF00355">
    <property type="entry name" value="Rieske"/>
    <property type="match status" value="1"/>
</dbReference>
<dbReference type="PROSITE" id="PS51296">
    <property type="entry name" value="RIESKE"/>
    <property type="match status" value="1"/>
</dbReference>
<dbReference type="CDD" id="cd03467">
    <property type="entry name" value="Rieske"/>
    <property type="match status" value="1"/>
</dbReference>
<gene>
    <name evidence="6" type="ORF">ACFQJ6_14355</name>
</gene>
<dbReference type="AlphaFoldDB" id="A0ABD5WSN9"/>
<dbReference type="GO" id="GO:0051537">
    <property type="term" value="F:2 iron, 2 sulfur cluster binding"/>
    <property type="evidence" value="ECO:0007669"/>
    <property type="project" value="UniProtKB-KW"/>
</dbReference>
<evidence type="ECO:0000313" key="6">
    <source>
        <dbReference type="EMBL" id="MFC7081104.1"/>
    </source>
</evidence>
<dbReference type="InterPro" id="IPR017941">
    <property type="entry name" value="Rieske_2Fe-2S"/>
</dbReference>
<dbReference type="GeneID" id="79302155"/>
<keyword evidence="7" id="KW-1185">Reference proteome</keyword>
<dbReference type="SUPFAM" id="SSF50022">
    <property type="entry name" value="ISP domain"/>
    <property type="match status" value="1"/>
</dbReference>
<sequence length="137" mass="15030">MDEDSRIADVSEVPDDSTLLFTVRDGFDEREAILTETDEGDVTAFENYCQHWTDVRLDKGSGATKRDGELVCGKHGALFEDDSGCCTYGPCEGAVLQEVDVAVEDGAVYLTDDDYDFVEVGSSKEYDLSSNRSLGFD</sequence>
<dbReference type="EMBL" id="JBHSZH010000005">
    <property type="protein sequence ID" value="MFC7081104.1"/>
    <property type="molecule type" value="Genomic_DNA"/>
</dbReference>
<dbReference type="GO" id="GO:0046872">
    <property type="term" value="F:metal ion binding"/>
    <property type="evidence" value="ECO:0007669"/>
    <property type="project" value="UniProtKB-KW"/>
</dbReference>
<evidence type="ECO:0000259" key="5">
    <source>
        <dbReference type="PROSITE" id="PS51296"/>
    </source>
</evidence>
<dbReference type="Proteomes" id="UP001596407">
    <property type="component" value="Unassembled WGS sequence"/>
</dbReference>
<accession>A0ABD5WSN9</accession>
<dbReference type="PANTHER" id="PTHR40261">
    <property type="match status" value="1"/>
</dbReference>
<proteinExistence type="predicted"/>
<evidence type="ECO:0000256" key="3">
    <source>
        <dbReference type="ARBA" id="ARBA00023004"/>
    </source>
</evidence>
<reference evidence="6 7" key="1">
    <citation type="journal article" date="2019" name="Int. J. Syst. Evol. Microbiol.">
        <title>The Global Catalogue of Microorganisms (GCM) 10K type strain sequencing project: providing services to taxonomists for standard genome sequencing and annotation.</title>
        <authorList>
            <consortium name="The Broad Institute Genomics Platform"/>
            <consortium name="The Broad Institute Genome Sequencing Center for Infectious Disease"/>
            <person name="Wu L."/>
            <person name="Ma J."/>
        </authorList>
    </citation>
    <scope>NUCLEOTIDE SEQUENCE [LARGE SCALE GENOMIC DNA]</scope>
    <source>
        <strain evidence="6 7">DT72</strain>
    </source>
</reference>
<keyword evidence="2" id="KW-0479">Metal-binding</keyword>
<keyword evidence="3" id="KW-0408">Iron</keyword>